<dbReference type="OrthoDB" id="6022531at2759"/>
<accession>A0A7M7P8X7</accession>
<reference evidence="11" key="1">
    <citation type="submission" date="2015-02" db="EMBL/GenBank/DDBJ databases">
        <title>Genome sequencing for Strongylocentrotus purpuratus.</title>
        <authorList>
            <person name="Murali S."/>
            <person name="Liu Y."/>
            <person name="Vee V."/>
            <person name="English A."/>
            <person name="Wang M."/>
            <person name="Skinner E."/>
            <person name="Han Y."/>
            <person name="Muzny D.M."/>
            <person name="Worley K.C."/>
            <person name="Gibbs R.A."/>
        </authorList>
    </citation>
    <scope>NUCLEOTIDE SEQUENCE</scope>
</reference>
<dbReference type="PANTHER" id="PTHR24372">
    <property type="entry name" value="GLYCOPROTEIN HORMONE RECEPTOR"/>
    <property type="match status" value="1"/>
</dbReference>
<keyword evidence="7" id="KW-0297">G-protein coupled receptor</keyword>
<comment type="similarity">
    <text evidence="7">Belongs to the G-protein coupled receptor 1 family.</text>
</comment>
<evidence type="ECO:0000259" key="9">
    <source>
        <dbReference type="PROSITE" id="PS50262"/>
    </source>
</evidence>
<keyword evidence="7" id="KW-0807">Transducer</keyword>
<reference evidence="10" key="2">
    <citation type="submission" date="2021-01" db="UniProtKB">
        <authorList>
            <consortium name="EnsemblMetazoa"/>
        </authorList>
    </citation>
    <scope>IDENTIFICATION</scope>
</reference>
<dbReference type="PROSITE" id="PS00237">
    <property type="entry name" value="G_PROTEIN_RECEP_F1_1"/>
    <property type="match status" value="1"/>
</dbReference>
<dbReference type="PROSITE" id="PS50262">
    <property type="entry name" value="G_PROTEIN_RECEP_F1_2"/>
    <property type="match status" value="1"/>
</dbReference>
<dbReference type="PRINTS" id="PR00237">
    <property type="entry name" value="GPCRRHODOPSN"/>
</dbReference>
<feature type="transmembrane region" description="Helical" evidence="8">
    <location>
        <begin position="280"/>
        <end position="303"/>
    </location>
</feature>
<evidence type="ECO:0000256" key="8">
    <source>
        <dbReference type="SAM" id="Phobius"/>
    </source>
</evidence>
<dbReference type="GO" id="GO:0009755">
    <property type="term" value="P:hormone-mediated signaling pathway"/>
    <property type="evidence" value="ECO:0000318"/>
    <property type="project" value="GO_Central"/>
</dbReference>
<feature type="transmembrane region" description="Helical" evidence="8">
    <location>
        <begin position="35"/>
        <end position="62"/>
    </location>
</feature>
<evidence type="ECO:0000256" key="1">
    <source>
        <dbReference type="ARBA" id="ARBA00004370"/>
    </source>
</evidence>
<feature type="transmembrane region" description="Helical" evidence="8">
    <location>
        <begin position="248"/>
        <end position="268"/>
    </location>
</feature>
<dbReference type="GeneID" id="115926399"/>
<feature type="transmembrane region" description="Helical" evidence="8">
    <location>
        <begin position="82"/>
        <end position="110"/>
    </location>
</feature>
<dbReference type="PANTHER" id="PTHR24372:SF77">
    <property type="entry name" value="G-PROTEIN COUPLED RECEPTORS FAMILY 1 PROFILE DOMAIN-CONTAINING PROTEIN"/>
    <property type="match status" value="1"/>
</dbReference>
<protein>
    <recommendedName>
        <fullName evidence="9">G-protein coupled receptors family 1 profile domain-containing protein</fullName>
    </recommendedName>
</protein>
<dbReference type="FunFam" id="1.20.1070.10:FF:000343">
    <property type="entry name" value="Uncharacterized protein"/>
    <property type="match status" value="1"/>
</dbReference>
<feature type="transmembrane region" description="Helical" evidence="8">
    <location>
        <begin position="6"/>
        <end position="23"/>
    </location>
</feature>
<dbReference type="KEGG" id="spu:115926399"/>
<dbReference type="OMA" id="HYMEINA"/>
<dbReference type="InParanoid" id="A0A7M7P8X7"/>
<keyword evidence="7" id="KW-0675">Receptor</keyword>
<dbReference type="GO" id="GO:0008528">
    <property type="term" value="F:G protein-coupled peptide receptor activity"/>
    <property type="evidence" value="ECO:0000318"/>
    <property type="project" value="GO_Central"/>
</dbReference>
<dbReference type="EnsemblMetazoa" id="XM_030991080">
    <property type="protein sequence ID" value="XP_030846940"/>
    <property type="gene ID" value="LOC115926399"/>
</dbReference>
<dbReference type="Proteomes" id="UP000007110">
    <property type="component" value="Unassembled WGS sequence"/>
</dbReference>
<sequence>MIAGWVIGLTSLIGNLTVLVLRLRQEQQLTVQTLLIMNLAVADCLMGIYMIIITSADIYFGSIYFLSAPIWRESHLCTFSSFLAFLSSECSVFTLALMTVDRFVCIIFPFSGYRLTVKSARISMMLLWLVICMLSVIPNLVPADLPGFYGLSDVCVGLPLHAESKEIGRLVFTEDFLSSGFLIEYVVVESTFRPSWLYAVATFIGVNMILFIIILICYIMMFIQVKRSTQSVANVALRNREIKVARKMAFIVGTDFACWMPIIVMGILTQSGLVVLPTSLYAWSVIFIIPINSSINPVLYTFVNYIENKKKAEQVRTKSKVDGMTAKRASVNDISLT</sequence>
<name>A0A7M7P8X7_STRPU</name>
<proteinExistence type="inferred from homology"/>
<keyword evidence="5 8" id="KW-1133">Transmembrane helix</keyword>
<keyword evidence="2" id="KW-0433">Leucine-rich repeat</keyword>
<keyword evidence="4" id="KW-0677">Repeat</keyword>
<organism evidence="10 11">
    <name type="scientific">Strongylocentrotus purpuratus</name>
    <name type="common">Purple sea urchin</name>
    <dbReference type="NCBI Taxonomy" id="7668"/>
    <lineage>
        <taxon>Eukaryota</taxon>
        <taxon>Metazoa</taxon>
        <taxon>Echinodermata</taxon>
        <taxon>Eleutherozoa</taxon>
        <taxon>Echinozoa</taxon>
        <taxon>Echinoidea</taxon>
        <taxon>Euechinoidea</taxon>
        <taxon>Echinacea</taxon>
        <taxon>Camarodonta</taxon>
        <taxon>Echinidea</taxon>
        <taxon>Strongylocentrotidae</taxon>
        <taxon>Strongylocentrotus</taxon>
    </lineage>
</organism>
<feature type="domain" description="G-protein coupled receptors family 1 profile" evidence="9">
    <location>
        <begin position="14"/>
        <end position="300"/>
    </location>
</feature>
<evidence type="ECO:0000256" key="6">
    <source>
        <dbReference type="ARBA" id="ARBA00023136"/>
    </source>
</evidence>
<dbReference type="InterPro" id="IPR000276">
    <property type="entry name" value="GPCR_Rhodpsn"/>
</dbReference>
<dbReference type="Pfam" id="PF00001">
    <property type="entry name" value="7tm_1"/>
    <property type="match status" value="2"/>
</dbReference>
<evidence type="ECO:0000256" key="3">
    <source>
        <dbReference type="ARBA" id="ARBA00022692"/>
    </source>
</evidence>
<evidence type="ECO:0000256" key="5">
    <source>
        <dbReference type="ARBA" id="ARBA00022989"/>
    </source>
</evidence>
<feature type="transmembrane region" description="Helical" evidence="8">
    <location>
        <begin position="122"/>
        <end position="141"/>
    </location>
</feature>
<dbReference type="GO" id="GO:0007189">
    <property type="term" value="P:adenylate cyclase-activating G protein-coupled receptor signaling pathway"/>
    <property type="evidence" value="ECO:0000318"/>
    <property type="project" value="GO_Central"/>
</dbReference>
<dbReference type="Gene3D" id="1.20.1070.10">
    <property type="entry name" value="Rhodopsin 7-helix transmembrane proteins"/>
    <property type="match status" value="1"/>
</dbReference>
<dbReference type="SUPFAM" id="SSF81321">
    <property type="entry name" value="Family A G protein-coupled receptor-like"/>
    <property type="match status" value="1"/>
</dbReference>
<dbReference type="GO" id="GO:0005886">
    <property type="term" value="C:plasma membrane"/>
    <property type="evidence" value="ECO:0000318"/>
    <property type="project" value="GO_Central"/>
</dbReference>
<evidence type="ECO:0000313" key="10">
    <source>
        <dbReference type="EnsemblMetazoa" id="XP_030846940"/>
    </source>
</evidence>
<comment type="subcellular location">
    <subcellularLocation>
        <location evidence="1">Membrane</location>
    </subcellularLocation>
</comment>
<evidence type="ECO:0000256" key="2">
    <source>
        <dbReference type="ARBA" id="ARBA00022614"/>
    </source>
</evidence>
<dbReference type="InterPro" id="IPR017452">
    <property type="entry name" value="GPCR_Rhodpsn_7TM"/>
</dbReference>
<keyword evidence="6 8" id="KW-0472">Membrane</keyword>
<dbReference type="RefSeq" id="XP_030846940.1">
    <property type="nucleotide sequence ID" value="XM_030991080.1"/>
</dbReference>
<evidence type="ECO:0000313" key="11">
    <source>
        <dbReference type="Proteomes" id="UP000007110"/>
    </source>
</evidence>
<dbReference type="FunCoup" id="A0A7M7P8X7">
    <property type="interactions" value="641"/>
</dbReference>
<evidence type="ECO:0000256" key="7">
    <source>
        <dbReference type="RuleBase" id="RU000688"/>
    </source>
</evidence>
<keyword evidence="11" id="KW-1185">Reference proteome</keyword>
<evidence type="ECO:0000256" key="4">
    <source>
        <dbReference type="ARBA" id="ARBA00022737"/>
    </source>
</evidence>
<keyword evidence="3 7" id="KW-0812">Transmembrane</keyword>
<feature type="transmembrane region" description="Helical" evidence="8">
    <location>
        <begin position="196"/>
        <end position="221"/>
    </location>
</feature>
<dbReference type="AlphaFoldDB" id="A0A7M7P8X7"/>